<keyword evidence="3" id="KW-0862">Zinc</keyword>
<dbReference type="Proteomes" id="UP000182983">
    <property type="component" value="Unassembled WGS sequence"/>
</dbReference>
<evidence type="ECO:0000256" key="4">
    <source>
        <dbReference type="PROSITE-ProRule" id="PRU00510"/>
    </source>
</evidence>
<dbReference type="SUPFAM" id="SSF57716">
    <property type="entry name" value="Glucocorticoid receptor-like (DNA-binding domain)"/>
    <property type="match status" value="1"/>
</dbReference>
<evidence type="ECO:0000256" key="3">
    <source>
        <dbReference type="ARBA" id="ARBA00022833"/>
    </source>
</evidence>
<keyword evidence="1" id="KW-0479">Metal-binding</keyword>
<accession>A0A1H6K551</accession>
<feature type="domain" description="Zinc finger DksA/TraR C4-type" evidence="5">
    <location>
        <begin position="32"/>
        <end position="64"/>
    </location>
</feature>
<sequence>MDDIDCATERSEVFTGAALKAVLGRMAGPISSGVCQSCQDTIEPERLRANPRARLCAGCAAEEEASRLRRRRCGPLD</sequence>
<dbReference type="InterPro" id="IPR000962">
    <property type="entry name" value="Znf_DskA_TraR"/>
</dbReference>
<dbReference type="GO" id="GO:0008270">
    <property type="term" value="F:zinc ion binding"/>
    <property type="evidence" value="ECO:0007669"/>
    <property type="project" value="UniProtKB-KW"/>
</dbReference>
<evidence type="ECO:0000313" key="6">
    <source>
        <dbReference type="EMBL" id="SEH66909.1"/>
    </source>
</evidence>
<evidence type="ECO:0000256" key="1">
    <source>
        <dbReference type="ARBA" id="ARBA00022723"/>
    </source>
</evidence>
<proteinExistence type="predicted"/>
<reference evidence="7" key="1">
    <citation type="submission" date="2016-10" db="EMBL/GenBank/DDBJ databases">
        <authorList>
            <person name="Varghese N."/>
            <person name="Submissions S."/>
        </authorList>
    </citation>
    <scope>NUCLEOTIDE SEQUENCE [LARGE SCALE GENOMIC DNA]</scope>
    <source>
        <strain evidence="7">DSM 13234</strain>
    </source>
</reference>
<evidence type="ECO:0000256" key="2">
    <source>
        <dbReference type="ARBA" id="ARBA00022771"/>
    </source>
</evidence>
<keyword evidence="2" id="KW-0863">Zinc-finger</keyword>
<dbReference type="RefSeq" id="WP_074770702.1">
    <property type="nucleotide sequence ID" value="NZ_FNWO01000024.1"/>
</dbReference>
<feature type="zinc finger region" description="dksA C4-type" evidence="4">
    <location>
        <begin position="35"/>
        <end position="59"/>
    </location>
</feature>
<dbReference type="Pfam" id="PF01258">
    <property type="entry name" value="zf-dskA_traR"/>
    <property type="match status" value="1"/>
</dbReference>
<evidence type="ECO:0000313" key="7">
    <source>
        <dbReference type="Proteomes" id="UP000182983"/>
    </source>
</evidence>
<gene>
    <name evidence="6" type="ORF">SAMN04244559_03370</name>
</gene>
<name>A0A1H6K551_MAGFU</name>
<dbReference type="PROSITE" id="PS51128">
    <property type="entry name" value="ZF_DKSA_2"/>
    <property type="match status" value="1"/>
</dbReference>
<dbReference type="OrthoDB" id="1121111at2"/>
<protein>
    <submittedName>
        <fullName evidence="6">Transcriptional regulator, TraR/DksA family</fullName>
    </submittedName>
</protein>
<dbReference type="AlphaFoldDB" id="A0A1H6K551"/>
<evidence type="ECO:0000259" key="5">
    <source>
        <dbReference type="Pfam" id="PF01258"/>
    </source>
</evidence>
<dbReference type="EMBL" id="FNWO01000024">
    <property type="protein sequence ID" value="SEH66909.1"/>
    <property type="molecule type" value="Genomic_DNA"/>
</dbReference>
<organism evidence="6 7">
    <name type="scientific">Magnetospirillum fulvum</name>
    <name type="common">Rhodospirillum fulvum</name>
    <dbReference type="NCBI Taxonomy" id="1082"/>
    <lineage>
        <taxon>Bacteria</taxon>
        <taxon>Pseudomonadati</taxon>
        <taxon>Pseudomonadota</taxon>
        <taxon>Alphaproteobacteria</taxon>
        <taxon>Rhodospirillales</taxon>
        <taxon>Rhodospirillaceae</taxon>
        <taxon>Magnetospirillum</taxon>
    </lineage>
</organism>
<keyword evidence="7" id="KW-1185">Reference proteome</keyword>
<dbReference type="Gene3D" id="1.20.120.910">
    <property type="entry name" value="DksA, coiled-coil domain"/>
    <property type="match status" value="1"/>
</dbReference>